<evidence type="ECO:0000256" key="10">
    <source>
        <dbReference type="SAM" id="MobiDB-lite"/>
    </source>
</evidence>
<sequence length="429" mass="45512">MGLSQSSEVTAGGAYGYHVHGVQDNSPAEKAGLEPFFDFILTLDTTRLNEENDQLKELLKASMEKAVRMEVYSTKTMALRELQVVPSGMWGGQGLLGASVRFCSYQGANENVWHVLDVEPDSPAALAGLLAHEDFIVGADQVLQDSEDFFALIEAHEGKPLKLMVYHTVSGSCREVVVTPNSALGCGIGYGYLHRIPVHAAVPTETPEAPPPEELSPPVTVTHGFTEAPLMAAPGQSEDQASFQADPAPPPLHRVMDPGFTGPEEDLAESVDRLDLSVSSIDMTYTSLAVRDDCDVSGVEELEDCDRTVPEEELSSRAALDLTSASGPPDSPPGPTAASPLATDYPTTATHPAPLSPKRSGSPASPSPVASPDSSSPLQADLHEVAEDDLPNQAAPAKEWAEPNPVASTDLGGSETPSQQRWDEEEEGL</sequence>
<accession>A0A9Q0DUR9</accession>
<dbReference type="FunFam" id="2.30.42.10:FF:000056">
    <property type="entry name" value="Golgi reassembly-stacking protein 2 isoform 1"/>
    <property type="match status" value="1"/>
</dbReference>
<dbReference type="InterPro" id="IPR007583">
    <property type="entry name" value="GRASP55_65"/>
</dbReference>
<evidence type="ECO:0000259" key="11">
    <source>
        <dbReference type="PROSITE" id="PS51865"/>
    </source>
</evidence>
<dbReference type="PANTHER" id="PTHR12893">
    <property type="entry name" value="GOLGI REASSEMBLY STACKING PROTEIN GRASP"/>
    <property type="match status" value="1"/>
</dbReference>
<dbReference type="FunFam" id="2.30.42.10:FF:000026">
    <property type="entry name" value="Golgi reassembly stacking protein 2"/>
    <property type="match status" value="1"/>
</dbReference>
<reference evidence="12" key="1">
    <citation type="submission" date="2022-07" db="EMBL/GenBank/DDBJ databases">
        <title>Chromosome-level genome of Muraenolepis orangiensis.</title>
        <authorList>
            <person name="Kim J."/>
        </authorList>
    </citation>
    <scope>NUCLEOTIDE SEQUENCE</scope>
    <source>
        <strain evidence="12">KU_S4_2022</strain>
        <tissue evidence="12">Muscle</tissue>
    </source>
</reference>
<keyword evidence="3" id="KW-0597">Phosphoprotein</keyword>
<feature type="binding site" evidence="9">
    <location>
        <position position="18"/>
    </location>
    <ligand>
        <name>Zn(2+)</name>
        <dbReference type="ChEBI" id="CHEBI:29105"/>
    </ligand>
</feature>
<dbReference type="PROSITE" id="PS51865">
    <property type="entry name" value="PDZ_GRASP"/>
    <property type="match status" value="2"/>
</dbReference>
<dbReference type="OrthoDB" id="3318at2759"/>
<dbReference type="GO" id="GO:0007030">
    <property type="term" value="P:Golgi organization"/>
    <property type="evidence" value="ECO:0007669"/>
    <property type="project" value="TreeGrafter"/>
</dbReference>
<dbReference type="PANTHER" id="PTHR12893:SF2">
    <property type="entry name" value="GOLGI REASSEMBLY-STACKING PROTEIN 1"/>
    <property type="match status" value="1"/>
</dbReference>
<feature type="compositionally biased region" description="Low complexity" evidence="10">
    <location>
        <begin position="360"/>
        <end position="377"/>
    </location>
</feature>
<evidence type="ECO:0000256" key="6">
    <source>
        <dbReference type="ARBA" id="ARBA00023034"/>
    </source>
</evidence>
<evidence type="ECO:0000256" key="1">
    <source>
        <dbReference type="ARBA" id="ARBA00004394"/>
    </source>
</evidence>
<dbReference type="SUPFAM" id="SSF50156">
    <property type="entry name" value="PDZ domain-like"/>
    <property type="match status" value="2"/>
</dbReference>
<evidence type="ECO:0000256" key="7">
    <source>
        <dbReference type="ARBA" id="ARBA00023136"/>
    </source>
</evidence>
<keyword evidence="9" id="KW-0479">Metal-binding</keyword>
<protein>
    <recommendedName>
        <fullName evidence="11">PDZ GRASP-type domain-containing protein</fullName>
    </recommendedName>
</protein>
<dbReference type="AlphaFoldDB" id="A0A9Q0DUR9"/>
<gene>
    <name evidence="12" type="ORF">NHX12_004065</name>
</gene>
<dbReference type="Gene3D" id="2.30.42.10">
    <property type="match status" value="2"/>
</dbReference>
<keyword evidence="6" id="KW-0333">Golgi apparatus</keyword>
<feature type="domain" description="PDZ GRASP-type" evidence="11">
    <location>
        <begin position="15"/>
        <end position="105"/>
    </location>
</feature>
<evidence type="ECO:0000256" key="9">
    <source>
        <dbReference type="PIRSR" id="PIRSR607583-1"/>
    </source>
</evidence>
<evidence type="ECO:0000256" key="3">
    <source>
        <dbReference type="ARBA" id="ARBA00022553"/>
    </source>
</evidence>
<dbReference type="GO" id="GO:0000139">
    <property type="term" value="C:Golgi membrane"/>
    <property type="evidence" value="ECO:0007669"/>
    <property type="project" value="UniProtKB-SubCell"/>
</dbReference>
<feature type="domain" description="PDZ GRASP-type" evidence="11">
    <location>
        <begin position="111"/>
        <end position="193"/>
    </location>
</feature>
<evidence type="ECO:0000256" key="2">
    <source>
        <dbReference type="ARBA" id="ARBA00007144"/>
    </source>
</evidence>
<dbReference type="Pfam" id="PF04495">
    <property type="entry name" value="GRASP55_65"/>
    <property type="match status" value="1"/>
</dbReference>
<dbReference type="EMBL" id="JANIIK010000111">
    <property type="protein sequence ID" value="KAJ3594758.1"/>
    <property type="molecule type" value="Genomic_DNA"/>
</dbReference>
<feature type="binding site" evidence="9">
    <location>
        <position position="103"/>
    </location>
    <ligand>
        <name>Zn(2+)</name>
        <dbReference type="ChEBI" id="CHEBI:29105"/>
    </ligand>
</feature>
<comment type="caution">
    <text evidence="12">The sequence shown here is derived from an EMBL/GenBank/DDBJ whole genome shotgun (WGS) entry which is preliminary data.</text>
</comment>
<feature type="region of interest" description="Disordered" evidence="10">
    <location>
        <begin position="303"/>
        <end position="429"/>
    </location>
</feature>
<evidence type="ECO:0000313" key="12">
    <source>
        <dbReference type="EMBL" id="KAJ3594758.1"/>
    </source>
</evidence>
<dbReference type="GO" id="GO:0046872">
    <property type="term" value="F:metal ion binding"/>
    <property type="evidence" value="ECO:0007669"/>
    <property type="project" value="UniProtKB-KW"/>
</dbReference>
<evidence type="ECO:0000256" key="8">
    <source>
        <dbReference type="ARBA" id="ARBA00023288"/>
    </source>
</evidence>
<keyword evidence="13" id="KW-1185">Reference proteome</keyword>
<comment type="subcellular location">
    <subcellularLocation>
        <location evidence="1">Golgi apparatus membrane</location>
    </subcellularLocation>
</comment>
<dbReference type="InterPro" id="IPR036034">
    <property type="entry name" value="PDZ_sf"/>
</dbReference>
<evidence type="ECO:0000256" key="4">
    <source>
        <dbReference type="ARBA" id="ARBA00022707"/>
    </source>
</evidence>
<proteinExistence type="inferred from homology"/>
<dbReference type="InterPro" id="IPR024958">
    <property type="entry name" value="GRASP_PDZ"/>
</dbReference>
<dbReference type="Proteomes" id="UP001148018">
    <property type="component" value="Unassembled WGS sequence"/>
</dbReference>
<name>A0A9Q0DUR9_9TELE</name>
<organism evidence="12 13">
    <name type="scientific">Muraenolepis orangiensis</name>
    <name type="common">Patagonian moray cod</name>
    <dbReference type="NCBI Taxonomy" id="630683"/>
    <lineage>
        <taxon>Eukaryota</taxon>
        <taxon>Metazoa</taxon>
        <taxon>Chordata</taxon>
        <taxon>Craniata</taxon>
        <taxon>Vertebrata</taxon>
        <taxon>Euteleostomi</taxon>
        <taxon>Actinopterygii</taxon>
        <taxon>Neopterygii</taxon>
        <taxon>Teleostei</taxon>
        <taxon>Neoteleostei</taxon>
        <taxon>Acanthomorphata</taxon>
        <taxon>Zeiogadaria</taxon>
        <taxon>Gadariae</taxon>
        <taxon>Gadiformes</taxon>
        <taxon>Muraenolepidoidei</taxon>
        <taxon>Muraenolepididae</taxon>
        <taxon>Muraenolepis</taxon>
    </lineage>
</organism>
<evidence type="ECO:0000313" key="13">
    <source>
        <dbReference type="Proteomes" id="UP001148018"/>
    </source>
</evidence>
<evidence type="ECO:0000256" key="5">
    <source>
        <dbReference type="ARBA" id="ARBA00022737"/>
    </source>
</evidence>
<feature type="binding site" evidence="9">
    <location>
        <position position="20"/>
    </location>
    <ligand>
        <name>Zn(2+)</name>
        <dbReference type="ChEBI" id="CHEBI:29105"/>
    </ligand>
</feature>
<keyword evidence="9" id="KW-0862">Zinc</keyword>
<comment type="similarity">
    <text evidence="2">Belongs to the GORASP family.</text>
</comment>
<keyword evidence="7" id="KW-0472">Membrane</keyword>
<keyword evidence="5" id="KW-0677">Repeat</keyword>
<keyword evidence="4" id="KW-0519">Myristate</keyword>
<keyword evidence="8" id="KW-0449">Lipoprotein</keyword>